<gene>
    <name evidence="2" type="ORF">RNB18_31250</name>
</gene>
<dbReference type="Proteomes" id="UP001183824">
    <property type="component" value="Unassembled WGS sequence"/>
</dbReference>
<reference evidence="3" key="1">
    <citation type="submission" date="2023-07" db="EMBL/GenBank/DDBJ databases">
        <title>30 novel species of actinomycetes from the DSMZ collection.</title>
        <authorList>
            <person name="Nouioui I."/>
        </authorList>
    </citation>
    <scope>NUCLEOTIDE SEQUENCE [LARGE SCALE GENOMIC DNA]</scope>
    <source>
        <strain evidence="3">DSM 41640</strain>
    </source>
</reference>
<organism evidence="2 3">
    <name type="scientific">Streptomyces doebereineriae</name>
    <dbReference type="NCBI Taxonomy" id="3075528"/>
    <lineage>
        <taxon>Bacteria</taxon>
        <taxon>Bacillati</taxon>
        <taxon>Actinomycetota</taxon>
        <taxon>Actinomycetes</taxon>
        <taxon>Kitasatosporales</taxon>
        <taxon>Streptomycetaceae</taxon>
        <taxon>Streptomyces</taxon>
    </lineage>
</organism>
<evidence type="ECO:0000256" key="1">
    <source>
        <dbReference type="SAM" id="MobiDB-lite"/>
    </source>
</evidence>
<feature type="compositionally biased region" description="Basic and acidic residues" evidence="1">
    <location>
        <begin position="51"/>
        <end position="65"/>
    </location>
</feature>
<keyword evidence="3" id="KW-1185">Reference proteome</keyword>
<name>A0ABU2VG99_9ACTN</name>
<accession>A0ABU2VG99</accession>
<evidence type="ECO:0000313" key="3">
    <source>
        <dbReference type="Proteomes" id="UP001183824"/>
    </source>
</evidence>
<evidence type="ECO:0000313" key="2">
    <source>
        <dbReference type="EMBL" id="MDT0484611.1"/>
    </source>
</evidence>
<comment type="caution">
    <text evidence="2">The sequence shown here is derived from an EMBL/GenBank/DDBJ whole genome shotgun (WGS) entry which is preliminary data.</text>
</comment>
<dbReference type="EMBL" id="JAVREZ010000012">
    <property type="protein sequence ID" value="MDT0484611.1"/>
    <property type="molecule type" value="Genomic_DNA"/>
</dbReference>
<protein>
    <submittedName>
        <fullName evidence="2">Uncharacterized protein</fullName>
    </submittedName>
</protein>
<dbReference type="RefSeq" id="WP_311717462.1">
    <property type="nucleotide sequence ID" value="NZ_JAVREZ010000012.1"/>
</dbReference>
<sequence>MSPDSTGFGSADGHDTDNFRLFTVIVANGPVPPPDNTNGDSDKPGTTAPDFVRRNVASRDFHDPPRINQRGCAETWYSNVPSGSANVCDASVRSSRTSTRDRCAFADIIAATASGRDATGTTA</sequence>
<feature type="region of interest" description="Disordered" evidence="1">
    <location>
        <begin position="27"/>
        <end position="66"/>
    </location>
</feature>
<proteinExistence type="predicted"/>